<sequence>MGLIADILGNIRAAGAKPAPRALADVEAALARLGNERNAARAAVADAMRERDELLLVDETDARIADLDALADRHRLTLERCDKAEPLLLAELEDLRSAAKQACWQDLRARYDAAALEYANAMRGAIQRQAQMLNLNDEARRQGFEREVMSTFIPPTRMLTIEALNDFEAAIERAREMARPNPAPAPRPAPKVAAAPPPPPAPRPKPKPAAAPPSPAKPFVPPTPDVDGRVPIVILRHGIEIEGRDRPRAGETVLVPAEQAAAFVRGGSADYGAQGADPFAGGQPDLVRNQE</sequence>
<feature type="region of interest" description="Disordered" evidence="2">
    <location>
        <begin position="271"/>
        <end position="291"/>
    </location>
</feature>
<organism evidence="3 4">
    <name type="scientific">Roseiarcus fermentans</name>
    <dbReference type="NCBI Taxonomy" id="1473586"/>
    <lineage>
        <taxon>Bacteria</taxon>
        <taxon>Pseudomonadati</taxon>
        <taxon>Pseudomonadota</taxon>
        <taxon>Alphaproteobacteria</taxon>
        <taxon>Hyphomicrobiales</taxon>
        <taxon>Roseiarcaceae</taxon>
        <taxon>Roseiarcus</taxon>
    </lineage>
</organism>
<keyword evidence="1" id="KW-0175">Coiled coil</keyword>
<feature type="coiled-coil region" evidence="1">
    <location>
        <begin position="23"/>
        <end position="50"/>
    </location>
</feature>
<keyword evidence="4" id="KW-1185">Reference proteome</keyword>
<dbReference type="AlphaFoldDB" id="A0A366F1Q2"/>
<gene>
    <name evidence="3" type="ORF">DFR50_1255</name>
</gene>
<protein>
    <submittedName>
        <fullName evidence="3">Uncharacterized protein</fullName>
    </submittedName>
</protein>
<evidence type="ECO:0000313" key="3">
    <source>
        <dbReference type="EMBL" id="RBP08524.1"/>
    </source>
</evidence>
<evidence type="ECO:0000256" key="1">
    <source>
        <dbReference type="SAM" id="Coils"/>
    </source>
</evidence>
<reference evidence="3 4" key="1">
    <citation type="submission" date="2018-06" db="EMBL/GenBank/DDBJ databases">
        <title>Genomic Encyclopedia of Type Strains, Phase IV (KMG-IV): sequencing the most valuable type-strain genomes for metagenomic binning, comparative biology and taxonomic classification.</title>
        <authorList>
            <person name="Goeker M."/>
        </authorList>
    </citation>
    <scope>NUCLEOTIDE SEQUENCE [LARGE SCALE GENOMIC DNA]</scope>
    <source>
        <strain evidence="3 4">DSM 24875</strain>
    </source>
</reference>
<proteinExistence type="predicted"/>
<accession>A0A366F1Q2</accession>
<dbReference type="RefSeq" id="WP_113891107.1">
    <property type="nucleotide sequence ID" value="NZ_QNRK01000025.1"/>
</dbReference>
<dbReference type="Proteomes" id="UP000253529">
    <property type="component" value="Unassembled WGS sequence"/>
</dbReference>
<name>A0A366F1Q2_9HYPH</name>
<comment type="caution">
    <text evidence="3">The sequence shown here is derived from an EMBL/GenBank/DDBJ whole genome shotgun (WGS) entry which is preliminary data.</text>
</comment>
<evidence type="ECO:0000256" key="2">
    <source>
        <dbReference type="SAM" id="MobiDB-lite"/>
    </source>
</evidence>
<feature type="compositionally biased region" description="Pro residues" evidence="2">
    <location>
        <begin position="181"/>
        <end position="224"/>
    </location>
</feature>
<evidence type="ECO:0000313" key="4">
    <source>
        <dbReference type="Proteomes" id="UP000253529"/>
    </source>
</evidence>
<feature type="region of interest" description="Disordered" evidence="2">
    <location>
        <begin position="178"/>
        <end position="227"/>
    </location>
</feature>
<dbReference type="EMBL" id="QNRK01000025">
    <property type="protein sequence ID" value="RBP08524.1"/>
    <property type="molecule type" value="Genomic_DNA"/>
</dbReference>